<keyword evidence="2" id="KW-1185">Reference proteome</keyword>
<gene>
    <name evidence="1" type="primary">Acey_s0031.g2388</name>
    <name evidence="1" type="ORF">Y032_0031g2388</name>
</gene>
<reference evidence="2" key="1">
    <citation type="journal article" date="2015" name="Nat. Genet.">
        <title>The genome and transcriptome of the zoonotic hookworm Ancylostoma ceylanicum identify infection-specific gene families.</title>
        <authorList>
            <person name="Schwarz E.M."/>
            <person name="Hu Y."/>
            <person name="Antoshechkin I."/>
            <person name="Miller M.M."/>
            <person name="Sternberg P.W."/>
            <person name="Aroian R.V."/>
        </authorList>
    </citation>
    <scope>NUCLEOTIDE SEQUENCE</scope>
    <source>
        <strain evidence="2">HY135</strain>
    </source>
</reference>
<dbReference type="Proteomes" id="UP000024635">
    <property type="component" value="Unassembled WGS sequence"/>
</dbReference>
<dbReference type="EMBL" id="JARK01001367">
    <property type="protein sequence ID" value="EYC17308.1"/>
    <property type="molecule type" value="Genomic_DNA"/>
</dbReference>
<evidence type="ECO:0000313" key="1">
    <source>
        <dbReference type="EMBL" id="EYC17308.1"/>
    </source>
</evidence>
<proteinExistence type="predicted"/>
<dbReference type="AlphaFoldDB" id="A0A016US28"/>
<organism evidence="1 2">
    <name type="scientific">Ancylostoma ceylanicum</name>
    <dbReference type="NCBI Taxonomy" id="53326"/>
    <lineage>
        <taxon>Eukaryota</taxon>
        <taxon>Metazoa</taxon>
        <taxon>Ecdysozoa</taxon>
        <taxon>Nematoda</taxon>
        <taxon>Chromadorea</taxon>
        <taxon>Rhabditida</taxon>
        <taxon>Rhabditina</taxon>
        <taxon>Rhabditomorpha</taxon>
        <taxon>Strongyloidea</taxon>
        <taxon>Ancylostomatidae</taxon>
        <taxon>Ancylostomatinae</taxon>
        <taxon>Ancylostoma</taxon>
    </lineage>
</organism>
<comment type="caution">
    <text evidence="1">The sequence shown here is derived from an EMBL/GenBank/DDBJ whole genome shotgun (WGS) entry which is preliminary data.</text>
</comment>
<protein>
    <submittedName>
        <fullName evidence="1">Uncharacterized protein</fullName>
    </submittedName>
</protein>
<sequence>MNPNPGCSKDGASCERDELTPATFNADLQPLLFYETGLLMTLSSFLGSCGAVVRGLLHTHTVDSSIAPMANPAIHPSRFCGMLPGSLE</sequence>
<name>A0A016US28_9BILA</name>
<evidence type="ECO:0000313" key="2">
    <source>
        <dbReference type="Proteomes" id="UP000024635"/>
    </source>
</evidence>
<accession>A0A016US28</accession>